<dbReference type="EMBL" id="VTPS01000004">
    <property type="protein sequence ID" value="TZE82761.1"/>
    <property type="molecule type" value="Genomic_DNA"/>
</dbReference>
<dbReference type="GO" id="GO:0016491">
    <property type="term" value="F:oxidoreductase activity"/>
    <property type="evidence" value="ECO:0007669"/>
    <property type="project" value="UniProtKB-KW"/>
</dbReference>
<evidence type="ECO:0000313" key="3">
    <source>
        <dbReference type="EMBL" id="TZE82761.1"/>
    </source>
</evidence>
<dbReference type="Proteomes" id="UP000322976">
    <property type="component" value="Unassembled WGS sequence"/>
</dbReference>
<proteinExistence type="predicted"/>
<dbReference type="AlphaFoldDB" id="A0A5D8QE27"/>
<dbReference type="InterPro" id="IPR051691">
    <property type="entry name" value="Metab_Enz_Cyan_OpOx_G3PDH"/>
</dbReference>
<accession>A0A5D8QE27</accession>
<dbReference type="RefSeq" id="WP_149544674.1">
    <property type="nucleotide sequence ID" value="NZ_VTPS01000004.1"/>
</dbReference>
<dbReference type="Pfam" id="PF17806">
    <property type="entry name" value="SO_alpha_A3"/>
    <property type="match status" value="1"/>
</dbReference>
<reference evidence="3 4" key="1">
    <citation type="submission" date="2019-08" db="EMBL/GenBank/DDBJ databases">
        <title>Calorimonas adulescens gen. nov., sp. nov., an anaerobic thermophilic bacterium from Sakhalin hot spring.</title>
        <authorList>
            <person name="Khomyakova M.A."/>
            <person name="Merkel A.Y."/>
            <person name="Novikov A."/>
            <person name="Bonch-Osmolovskaya E.A."/>
            <person name="Slobodkin A.I."/>
        </authorList>
    </citation>
    <scope>NUCLEOTIDE SEQUENCE [LARGE SCALE GENOMIC DNA]</scope>
    <source>
        <strain evidence="3 4">A05MB</strain>
    </source>
</reference>
<dbReference type="PANTHER" id="PTHR42949:SF3">
    <property type="entry name" value="ANAEROBIC GLYCEROL-3-PHOSPHATE DEHYDROGENASE SUBUNIT B"/>
    <property type="match status" value="1"/>
</dbReference>
<evidence type="ECO:0000256" key="1">
    <source>
        <dbReference type="ARBA" id="ARBA00023002"/>
    </source>
</evidence>
<keyword evidence="1" id="KW-0560">Oxidoreductase</keyword>
<keyword evidence="4" id="KW-1185">Reference proteome</keyword>
<dbReference type="CDD" id="cd19946">
    <property type="entry name" value="GlpA-like_Fer2_BFD-like"/>
    <property type="match status" value="1"/>
</dbReference>
<name>A0A5D8QE27_9THEO</name>
<protein>
    <submittedName>
        <fullName evidence="3">(2Fe-2S)-binding protein</fullName>
    </submittedName>
</protein>
<gene>
    <name evidence="3" type="ORF">FWJ32_03945</name>
</gene>
<dbReference type="InterPro" id="IPR041117">
    <property type="entry name" value="SoxA_A3"/>
</dbReference>
<sequence>MEGKTIVCRCEDITLEEIEELIDLGYDDLEEIKRLTRCSMGPCQGRTCRNLLAQVVASKTGKSIDELHIPTYRPPAKNIKMTALAGGDEDEE</sequence>
<comment type="caution">
    <text evidence="3">The sequence shown here is derived from an EMBL/GenBank/DDBJ whole genome shotgun (WGS) entry which is preliminary data.</text>
</comment>
<dbReference type="InterPro" id="IPR041854">
    <property type="entry name" value="BFD-like_2Fe2S-bd_dom_sf"/>
</dbReference>
<dbReference type="Gene3D" id="1.10.10.1100">
    <property type="entry name" value="BFD-like [2Fe-2S]-binding domain"/>
    <property type="match status" value="1"/>
</dbReference>
<evidence type="ECO:0000313" key="4">
    <source>
        <dbReference type="Proteomes" id="UP000322976"/>
    </source>
</evidence>
<evidence type="ECO:0000259" key="2">
    <source>
        <dbReference type="Pfam" id="PF17806"/>
    </source>
</evidence>
<organism evidence="3 4">
    <name type="scientific">Calorimonas adulescens</name>
    <dbReference type="NCBI Taxonomy" id="2606906"/>
    <lineage>
        <taxon>Bacteria</taxon>
        <taxon>Bacillati</taxon>
        <taxon>Bacillota</taxon>
        <taxon>Clostridia</taxon>
        <taxon>Thermoanaerobacterales</taxon>
        <taxon>Thermoanaerobacteraceae</taxon>
        <taxon>Calorimonas</taxon>
    </lineage>
</organism>
<dbReference type="PANTHER" id="PTHR42949">
    <property type="entry name" value="ANAEROBIC GLYCEROL-3-PHOSPHATE DEHYDROGENASE SUBUNIT B"/>
    <property type="match status" value="1"/>
</dbReference>
<feature type="domain" description="SoxA A3" evidence="2">
    <location>
        <begin position="3"/>
        <end position="86"/>
    </location>
</feature>